<name>A0A5B7BWS0_DAVIN</name>
<dbReference type="PANTHER" id="PTHR33116">
    <property type="entry name" value="REVERSE TRANSCRIPTASE ZINC-BINDING DOMAIN-CONTAINING PROTEIN-RELATED-RELATED"/>
    <property type="match status" value="1"/>
</dbReference>
<organism evidence="1">
    <name type="scientific">Davidia involucrata</name>
    <name type="common">Dove tree</name>
    <dbReference type="NCBI Taxonomy" id="16924"/>
    <lineage>
        <taxon>Eukaryota</taxon>
        <taxon>Viridiplantae</taxon>
        <taxon>Streptophyta</taxon>
        <taxon>Embryophyta</taxon>
        <taxon>Tracheophyta</taxon>
        <taxon>Spermatophyta</taxon>
        <taxon>Magnoliopsida</taxon>
        <taxon>eudicotyledons</taxon>
        <taxon>Gunneridae</taxon>
        <taxon>Pentapetalae</taxon>
        <taxon>asterids</taxon>
        <taxon>Cornales</taxon>
        <taxon>Nyssaceae</taxon>
        <taxon>Davidia</taxon>
    </lineage>
</organism>
<proteinExistence type="predicted"/>
<reference evidence="1" key="1">
    <citation type="submission" date="2019-08" db="EMBL/GenBank/DDBJ databases">
        <title>Reference gene set and small RNA set construction with multiple tissues from Davidia involucrata Baill.</title>
        <authorList>
            <person name="Yang H."/>
            <person name="Zhou C."/>
            <person name="Li G."/>
            <person name="Wang J."/>
            <person name="Gao P."/>
            <person name="Wang M."/>
            <person name="Wang R."/>
            <person name="Zhao Y."/>
        </authorList>
    </citation>
    <scope>NUCLEOTIDE SEQUENCE</scope>
    <source>
        <tissue evidence="1">Mixed with DoveR01_LX</tissue>
    </source>
</reference>
<gene>
    <name evidence="1" type="ORF">Din_042399</name>
</gene>
<dbReference type="AlphaFoldDB" id="A0A5B7BWS0"/>
<dbReference type="EMBL" id="GHES01042399">
    <property type="protein sequence ID" value="MPA72958.1"/>
    <property type="molecule type" value="Transcribed_RNA"/>
</dbReference>
<evidence type="ECO:0000313" key="1">
    <source>
        <dbReference type="EMBL" id="MPA72958.1"/>
    </source>
</evidence>
<evidence type="ECO:0008006" key="2">
    <source>
        <dbReference type="Google" id="ProtNLM"/>
    </source>
</evidence>
<sequence length="185" mass="21061">MEKLLSTAGREVLIKAVAQAIPTYMMSCFKIPIAICDAINKMVSNFWWGQRDAERQLHWLSWENLCKSKDEGGVGFWDMEAFNLALLAKQGWRLIHGTNSLFFKVYKAKYFPNGNFLNATLGSSPFFTWRSIMAARPVIKSGTRWRIGCGHEVCVCQHRWIPKPSTFKVVSPCPDGFSFNVVFAI</sequence>
<protein>
    <recommendedName>
        <fullName evidence="2">Reverse transcriptase zinc-binding domain-containing protein</fullName>
    </recommendedName>
</protein>
<dbReference type="PANTHER" id="PTHR33116:SF86">
    <property type="entry name" value="REVERSE TRANSCRIPTASE DOMAIN-CONTAINING PROTEIN"/>
    <property type="match status" value="1"/>
</dbReference>
<accession>A0A5B7BWS0</accession>